<comment type="caution">
    <text evidence="1">The sequence shown here is derived from an EMBL/GenBank/DDBJ whole genome shotgun (WGS) entry which is preliminary data.</text>
</comment>
<accession>A0ABN7XQ54</accession>
<protein>
    <submittedName>
        <fullName evidence="1">19747_t:CDS:1</fullName>
    </submittedName>
</protein>
<gene>
    <name evidence="1" type="ORF">GMARGA_LOCUS45702</name>
</gene>
<evidence type="ECO:0000313" key="1">
    <source>
        <dbReference type="EMBL" id="CAG8856881.1"/>
    </source>
</evidence>
<evidence type="ECO:0000313" key="2">
    <source>
        <dbReference type="Proteomes" id="UP000789901"/>
    </source>
</evidence>
<name>A0ABN7XQ54_GIGMA</name>
<dbReference type="EMBL" id="CAJVQB010164960">
    <property type="protein sequence ID" value="CAG8856881.1"/>
    <property type="molecule type" value="Genomic_DNA"/>
</dbReference>
<proteinExistence type="predicted"/>
<feature type="non-terminal residue" evidence="1">
    <location>
        <position position="1"/>
    </location>
</feature>
<organism evidence="1 2">
    <name type="scientific">Gigaspora margarita</name>
    <dbReference type="NCBI Taxonomy" id="4874"/>
    <lineage>
        <taxon>Eukaryota</taxon>
        <taxon>Fungi</taxon>
        <taxon>Fungi incertae sedis</taxon>
        <taxon>Mucoromycota</taxon>
        <taxon>Glomeromycotina</taxon>
        <taxon>Glomeromycetes</taxon>
        <taxon>Diversisporales</taxon>
        <taxon>Gigasporaceae</taxon>
        <taxon>Gigaspora</taxon>
    </lineage>
</organism>
<reference evidence="1 2" key="1">
    <citation type="submission" date="2021-06" db="EMBL/GenBank/DDBJ databases">
        <authorList>
            <person name="Kallberg Y."/>
            <person name="Tangrot J."/>
            <person name="Rosling A."/>
        </authorList>
    </citation>
    <scope>NUCLEOTIDE SEQUENCE [LARGE SCALE GENOMIC DNA]</scope>
    <source>
        <strain evidence="1 2">120-4 pot B 10/14</strain>
    </source>
</reference>
<sequence length="59" mass="6256">AVSSSTTSSPGLLGGLPEAIVVQRGFQIVSCLHWKYPKDHSVHTGGVGSDKWILLVIIL</sequence>
<keyword evidence="2" id="KW-1185">Reference proteome</keyword>
<feature type="non-terminal residue" evidence="1">
    <location>
        <position position="59"/>
    </location>
</feature>
<dbReference type="Proteomes" id="UP000789901">
    <property type="component" value="Unassembled WGS sequence"/>
</dbReference>